<accession>A0A9P8D4A7</accession>
<feature type="compositionally biased region" description="Low complexity" evidence="2">
    <location>
        <begin position="238"/>
        <end position="249"/>
    </location>
</feature>
<keyword evidence="5" id="KW-1185">Reference proteome</keyword>
<feature type="domain" description="NADP-dependent oxidoreductase" evidence="3">
    <location>
        <begin position="2"/>
        <end position="140"/>
    </location>
</feature>
<dbReference type="GeneID" id="68321176"/>
<dbReference type="RefSeq" id="XP_044674086.1">
    <property type="nucleotide sequence ID" value="XM_044830811.1"/>
</dbReference>
<evidence type="ECO:0000259" key="3">
    <source>
        <dbReference type="Pfam" id="PF00248"/>
    </source>
</evidence>
<feature type="compositionally biased region" description="Polar residues" evidence="2">
    <location>
        <begin position="250"/>
        <end position="276"/>
    </location>
</feature>
<dbReference type="Pfam" id="PF00248">
    <property type="entry name" value="Aldo_ket_red"/>
    <property type="match status" value="1"/>
</dbReference>
<comment type="caution">
    <text evidence="4">The sequence shown here is derived from an EMBL/GenBank/DDBJ whole genome shotgun (WGS) entry which is preliminary data.</text>
</comment>
<feature type="compositionally biased region" description="Low complexity" evidence="2">
    <location>
        <begin position="216"/>
        <end position="228"/>
    </location>
</feature>
<sequence>MYNCLARAIKKELVPCDRKFGMDILVYNPLTGGVPSGRYKSKEILADGGRYSTQDPVIGVMCRDRYFKDVNFEAFKLIQPVTDKLGLTLLEIAFRWLLHHSKLQVIDGNDGLVIGISSLSQLESSLDNVEKAPLPEEVMENGCFDASFPGGSCTNDPACMCTQKKYREAYFCCMAKKCDADVMPESVERQHTGCQARNLDFTFDAEKVCGMKLDASSTSSASSTMSDAINTSNVSHGSSATSAPASTTSDVETTSGTKDAESASRTSSTAQESSTGGAAPVTDNAQRLSIPVGGIAVLLMITGMLL</sequence>
<reference evidence="4" key="1">
    <citation type="journal article" date="2021" name="Mol. Plant Microbe Interact.">
        <title>Telomere to telomere genome assembly of Fusarium musae F31, causal agent of crown rot disease of banana.</title>
        <authorList>
            <person name="Degradi L."/>
            <person name="Tava V."/>
            <person name="Kunova A."/>
            <person name="Cortesi P."/>
            <person name="Saracchi M."/>
            <person name="Pasquali M."/>
        </authorList>
    </citation>
    <scope>NUCLEOTIDE SEQUENCE</scope>
    <source>
        <strain evidence="4">F31</strain>
    </source>
</reference>
<dbReference type="PANTHER" id="PTHR43364">
    <property type="entry name" value="NADH-SPECIFIC METHYLGLYOXAL REDUCTASE-RELATED"/>
    <property type="match status" value="1"/>
</dbReference>
<gene>
    <name evidence="4" type="ORF">J7337_013320</name>
</gene>
<feature type="region of interest" description="Disordered" evidence="2">
    <location>
        <begin position="216"/>
        <end position="282"/>
    </location>
</feature>
<evidence type="ECO:0000313" key="4">
    <source>
        <dbReference type="EMBL" id="KAG9495086.1"/>
    </source>
</evidence>
<evidence type="ECO:0000256" key="2">
    <source>
        <dbReference type="SAM" id="MobiDB-lite"/>
    </source>
</evidence>
<dbReference type="SUPFAM" id="SSF51430">
    <property type="entry name" value="NAD(P)-linked oxidoreductase"/>
    <property type="match status" value="1"/>
</dbReference>
<protein>
    <recommendedName>
        <fullName evidence="3">NADP-dependent oxidoreductase domain-containing protein</fullName>
    </recommendedName>
</protein>
<dbReference type="InterPro" id="IPR050523">
    <property type="entry name" value="AKR_Detox_Biosynth"/>
</dbReference>
<proteinExistence type="predicted"/>
<keyword evidence="1" id="KW-0560">Oxidoreductase</keyword>
<dbReference type="GO" id="GO:0016491">
    <property type="term" value="F:oxidoreductase activity"/>
    <property type="evidence" value="ECO:0007669"/>
    <property type="project" value="UniProtKB-KW"/>
</dbReference>
<dbReference type="Gene3D" id="3.20.20.100">
    <property type="entry name" value="NADP-dependent oxidoreductase domain"/>
    <property type="match status" value="1"/>
</dbReference>
<dbReference type="AlphaFoldDB" id="A0A9P8D4A7"/>
<dbReference type="Proteomes" id="UP000827133">
    <property type="component" value="Unassembled WGS sequence"/>
</dbReference>
<dbReference type="EMBL" id="JAHBCI010000011">
    <property type="protein sequence ID" value="KAG9495086.1"/>
    <property type="molecule type" value="Genomic_DNA"/>
</dbReference>
<organism evidence="4 5">
    <name type="scientific">Fusarium musae</name>
    <dbReference type="NCBI Taxonomy" id="1042133"/>
    <lineage>
        <taxon>Eukaryota</taxon>
        <taxon>Fungi</taxon>
        <taxon>Dikarya</taxon>
        <taxon>Ascomycota</taxon>
        <taxon>Pezizomycotina</taxon>
        <taxon>Sordariomycetes</taxon>
        <taxon>Hypocreomycetidae</taxon>
        <taxon>Hypocreales</taxon>
        <taxon>Nectriaceae</taxon>
        <taxon>Fusarium</taxon>
    </lineage>
</organism>
<dbReference type="InterPro" id="IPR023210">
    <property type="entry name" value="NADP_OxRdtase_dom"/>
</dbReference>
<dbReference type="KEGG" id="fmu:J7337_013320"/>
<dbReference type="InterPro" id="IPR036812">
    <property type="entry name" value="NAD(P)_OxRdtase_dom_sf"/>
</dbReference>
<evidence type="ECO:0000256" key="1">
    <source>
        <dbReference type="ARBA" id="ARBA00023002"/>
    </source>
</evidence>
<name>A0A9P8D4A7_9HYPO</name>
<dbReference type="PANTHER" id="PTHR43364:SF4">
    <property type="entry name" value="NAD(P)-LINKED OXIDOREDUCTASE SUPERFAMILY PROTEIN"/>
    <property type="match status" value="1"/>
</dbReference>
<evidence type="ECO:0000313" key="5">
    <source>
        <dbReference type="Proteomes" id="UP000827133"/>
    </source>
</evidence>